<reference evidence="1" key="1">
    <citation type="submission" date="2016-11" db="UniProtKB">
        <authorList>
            <consortium name="WormBaseParasite"/>
        </authorList>
    </citation>
    <scope>IDENTIFICATION</scope>
    <source>
        <strain evidence="1">pt0022</strain>
    </source>
</reference>
<dbReference type="PANTHER" id="PTHR21344">
    <property type="entry name" value="RAL GTPASE-ACTIVATING PROTEIN SUBUNIT BETA"/>
    <property type="match status" value="1"/>
</dbReference>
<sequence length="1338" mass="149034">MKQRTVSDFHTRFDISFIENWARKVVSLSVIIVQEIYGESYCPITITDEQVKLFAANSKKTAENDGTLPVLHVCWFQLMHMIGNPASVITFEPRTSGILPANILTAMMVTGGAVSSDGNPLVGKFDEELTEFTISSLKRCFFMTSAAVMKLVDIFYGDSRVAIDFRESDELMRLWSDLNRSVSEDCLRHQQILPRSSSSSGGKTADNAALIAAQSAMVMSGGGSGYLKNTLSIPSVSKSRATSERSLATSIPLSSPAASVVEEMSLEIPKPNSAQFVWHYLQSNKIYKPYLGEHQPKVARMLDTFMDWLVQSSLVRPLRSSLSAIIDAISQRSMSSISAEETSCLDERIAATSGTENNGGSVSSAVASANESAIPRLSFAYSMTSSGDAHSGLSHSVEWPEVDGVSAGRAAALGALCRIICSKKSKETITDSQLAQFYKVIYEALLEKDRLMLCALIYFGGGIFRLSLKSVEILLPQFVQTLEMIYTESIKLRLHPSIDEVQMRRACLNALSSIISWPTTFGNMFISDLSNPHSRTDQNSFTYIKVRPWMHRILITALRNEVDPMNLFLTLTMCTILCEESCLYDLHIKEEKNVEKEKMRSIVSAVCDNLCKPQWSSELSVCLAALDFLNALSTIHQSVLFSENDLSTGILIITSLCRFIDLQLMKPPPLHSKDLHSSVVAAYFSLSVWLCAAPVLLETESCLTTVAETIELGLTGGKNLPPVERKAASKRVDDAAESLLYMIFSALGHGRQDDIMDEKRLLHKFGNQAIDITKFRHFLVRQQTLISIHEATKLSTVSKGFPSVFLVIRTPYHTAYTLLVQLQSWVATGTNTISNDKESGYLQNGVKISTDSKNTVKFFHIPSEFEKSYCKLDSVIPPLQPTPDTDRVIAELTDIRKRMSQGESCLRSSDDRNVWLREPFSKELSKLAEPTEPPTNCSASRVLLYDLGLISEESYKSGDILLLDSSNLDFYHDLHQMVDRSPTKLLQTVRLFYVRDGQRSAVDILANAMNLQNTSNLFCSLLAELGEGVEVETHPHWTGDWTTAFSAERKPEEAKENLDNYIIDGFTHCLWWADPHIEIAFTTPTERIRKQQESAADCNELTTCGTNTSVISSDEHSDSDHAASMLQRDFGGRALSDERSAGETSGNSSGRSNKLLTETVLPLHKKNCSGVDSGNEAKESSRISEDDSKRITFVKRNADQRVYVIFLERIEDMHYFPCEEMFPMTKDNSLCSGDNNAKPDLIMIFVSEVENELVRINVIGDWTKCGLPGPLVDGCLVSSIALPILLKHTVISIARRRTVELENYQLVASKRRRAIQEFSRKYAVKKSYCDFVELLLNE</sequence>
<dbReference type="SUPFAM" id="SSF111347">
    <property type="entry name" value="Rap/Ran-GAP"/>
    <property type="match status" value="1"/>
</dbReference>
<protein>
    <recommendedName>
        <fullName evidence="2">Rap-GAP domain-containing protein</fullName>
    </recommendedName>
</protein>
<dbReference type="Gene3D" id="3.40.50.11210">
    <property type="entry name" value="Rap/Ran-GAP"/>
    <property type="match status" value="1"/>
</dbReference>
<accession>A0A1I8EWC3</accession>
<dbReference type="WBParaSite" id="maker-PairedContig_5624-snap-gene-4.16-mRNA-1">
    <property type="protein sequence ID" value="maker-PairedContig_5624-snap-gene-4.16-mRNA-1"/>
    <property type="gene ID" value="maker-PairedContig_5624-snap-gene-4.16"/>
</dbReference>
<dbReference type="GO" id="GO:0005096">
    <property type="term" value="F:GTPase activator activity"/>
    <property type="evidence" value="ECO:0007669"/>
    <property type="project" value="InterPro"/>
</dbReference>
<evidence type="ECO:0000313" key="1">
    <source>
        <dbReference type="WBParaSite" id="maker-PairedContig_5624-snap-gene-4.16-mRNA-1"/>
    </source>
</evidence>
<dbReference type="InterPro" id="IPR016024">
    <property type="entry name" value="ARM-type_fold"/>
</dbReference>
<dbReference type="GO" id="GO:0051056">
    <property type="term" value="P:regulation of small GTPase mediated signal transduction"/>
    <property type="evidence" value="ECO:0007669"/>
    <property type="project" value="InterPro"/>
</dbReference>
<dbReference type="SUPFAM" id="SSF48371">
    <property type="entry name" value="ARM repeat"/>
    <property type="match status" value="1"/>
</dbReference>
<dbReference type="InterPro" id="IPR035974">
    <property type="entry name" value="Rap/Ran-GAP_sf"/>
</dbReference>
<name>A0A1I8EWC3_WUCBA</name>
<evidence type="ECO:0008006" key="2">
    <source>
        <dbReference type="Google" id="ProtNLM"/>
    </source>
</evidence>
<dbReference type="STRING" id="6293.A0A1I8EWC3"/>
<dbReference type="InterPro" id="IPR039930">
    <property type="entry name" value="RALGAPB"/>
</dbReference>
<dbReference type="PANTHER" id="PTHR21344:SF1">
    <property type="entry name" value="RAL GTPASE-ACTIVATING PROTEIN SUBUNIT BETA"/>
    <property type="match status" value="1"/>
</dbReference>
<organism evidence="1">
    <name type="scientific">Wuchereria bancrofti</name>
    <dbReference type="NCBI Taxonomy" id="6293"/>
    <lineage>
        <taxon>Eukaryota</taxon>
        <taxon>Metazoa</taxon>
        <taxon>Ecdysozoa</taxon>
        <taxon>Nematoda</taxon>
        <taxon>Chromadorea</taxon>
        <taxon>Rhabditida</taxon>
        <taxon>Spirurina</taxon>
        <taxon>Spiruromorpha</taxon>
        <taxon>Filarioidea</taxon>
        <taxon>Onchocercidae</taxon>
        <taxon>Wuchereria</taxon>
    </lineage>
</organism>
<proteinExistence type="predicted"/>